<comment type="caution">
    <text evidence="1">The sequence shown here is derived from an EMBL/GenBank/DDBJ whole genome shotgun (WGS) entry which is preliminary data.</text>
</comment>
<gene>
    <name evidence="1" type="ORF">CEXT_732501</name>
</gene>
<proteinExistence type="predicted"/>
<organism evidence="1 2">
    <name type="scientific">Caerostris extrusa</name>
    <name type="common">Bark spider</name>
    <name type="synonym">Caerostris bankana</name>
    <dbReference type="NCBI Taxonomy" id="172846"/>
    <lineage>
        <taxon>Eukaryota</taxon>
        <taxon>Metazoa</taxon>
        <taxon>Ecdysozoa</taxon>
        <taxon>Arthropoda</taxon>
        <taxon>Chelicerata</taxon>
        <taxon>Arachnida</taxon>
        <taxon>Araneae</taxon>
        <taxon>Araneomorphae</taxon>
        <taxon>Entelegynae</taxon>
        <taxon>Araneoidea</taxon>
        <taxon>Araneidae</taxon>
        <taxon>Caerostris</taxon>
    </lineage>
</organism>
<keyword evidence="2" id="KW-1185">Reference proteome</keyword>
<reference evidence="1 2" key="1">
    <citation type="submission" date="2021-06" db="EMBL/GenBank/DDBJ databases">
        <title>Caerostris extrusa draft genome.</title>
        <authorList>
            <person name="Kono N."/>
            <person name="Arakawa K."/>
        </authorList>
    </citation>
    <scope>NUCLEOTIDE SEQUENCE [LARGE SCALE GENOMIC DNA]</scope>
</reference>
<protein>
    <submittedName>
        <fullName evidence="1">Uncharacterized protein</fullName>
    </submittedName>
</protein>
<sequence length="99" mass="11304">MVLSLQYQITFCDPKWRDAFYALQEREMNDGGLRKTNVSASIRFLISARHKPVGAKLICGREEEFTPRGRRGVGGRARMFNLIILIAASQPDWQVMGFN</sequence>
<name>A0AAV4QXZ8_CAEEX</name>
<dbReference type="EMBL" id="BPLR01007051">
    <property type="protein sequence ID" value="GIY14125.1"/>
    <property type="molecule type" value="Genomic_DNA"/>
</dbReference>
<dbReference type="AlphaFoldDB" id="A0AAV4QXZ8"/>
<evidence type="ECO:0000313" key="1">
    <source>
        <dbReference type="EMBL" id="GIY14125.1"/>
    </source>
</evidence>
<evidence type="ECO:0000313" key="2">
    <source>
        <dbReference type="Proteomes" id="UP001054945"/>
    </source>
</evidence>
<dbReference type="Proteomes" id="UP001054945">
    <property type="component" value="Unassembled WGS sequence"/>
</dbReference>
<accession>A0AAV4QXZ8</accession>